<dbReference type="Gene3D" id="1.20.1110.10">
    <property type="entry name" value="Calcium-transporting ATPase, transmembrane domain"/>
    <property type="match status" value="1"/>
</dbReference>
<feature type="transmembrane region" description="Helical" evidence="2">
    <location>
        <begin position="102"/>
        <end position="121"/>
    </location>
</feature>
<evidence type="ECO:0000256" key="1">
    <source>
        <dbReference type="SAM" id="MobiDB-lite"/>
    </source>
</evidence>
<name>A0A0S4JUD7_BODSA</name>
<dbReference type="EMBL" id="CYKH01002225">
    <property type="protein sequence ID" value="CUG94196.1"/>
    <property type="molecule type" value="Genomic_DNA"/>
</dbReference>
<gene>
    <name evidence="3" type="ORF">BSAL_46975</name>
</gene>
<dbReference type="Proteomes" id="UP000051952">
    <property type="component" value="Unassembled WGS sequence"/>
</dbReference>
<protein>
    <submittedName>
        <fullName evidence="3">P-type H+-ATPase, putative</fullName>
    </submittedName>
</protein>
<feature type="compositionally biased region" description="Basic and acidic residues" evidence="1">
    <location>
        <begin position="168"/>
        <end position="178"/>
    </location>
</feature>
<keyword evidence="2" id="KW-0472">Membrane</keyword>
<dbReference type="VEuPathDB" id="TriTrypDB:BSAL_46975"/>
<dbReference type="SUPFAM" id="SSF81665">
    <property type="entry name" value="Calcium ATPase, transmembrane domain M"/>
    <property type="match status" value="1"/>
</dbReference>
<evidence type="ECO:0000313" key="3">
    <source>
        <dbReference type="EMBL" id="CUG94196.1"/>
    </source>
</evidence>
<evidence type="ECO:0000313" key="4">
    <source>
        <dbReference type="Proteomes" id="UP000051952"/>
    </source>
</evidence>
<evidence type="ECO:0000256" key="2">
    <source>
        <dbReference type="SAM" id="Phobius"/>
    </source>
</evidence>
<dbReference type="InterPro" id="IPR023298">
    <property type="entry name" value="ATPase_P-typ_TM_dom_sf"/>
</dbReference>
<feature type="compositionally biased region" description="Low complexity" evidence="1">
    <location>
        <begin position="156"/>
        <end position="167"/>
    </location>
</feature>
<dbReference type="AlphaFoldDB" id="A0A0S4JUD7"/>
<proteinExistence type="predicted"/>
<keyword evidence="2" id="KW-1133">Transmembrane helix</keyword>
<sequence length="178" mass="19868">MAVDSIGNYQDSWFHGLGISQMQQGQVVALLYLKVSISDFLTLFSARTQANFFWSFAPSKILMGGALISLAVSSIVGCFWPVSSPDSIQTMGLVHGSGNTHMLPLWVWLYCLVWWFIQDFFKVLAYKVLDRFDIFHYRTMALGHWAPKAKKTAKAAAEAAAKPSAAAEEPKEPFPTRE</sequence>
<reference evidence="4" key="1">
    <citation type="submission" date="2015-09" db="EMBL/GenBank/DDBJ databases">
        <authorList>
            <consortium name="Pathogen Informatics"/>
        </authorList>
    </citation>
    <scope>NUCLEOTIDE SEQUENCE [LARGE SCALE GENOMIC DNA]</scope>
    <source>
        <strain evidence="4">Lake Konstanz</strain>
    </source>
</reference>
<feature type="region of interest" description="Disordered" evidence="1">
    <location>
        <begin position="156"/>
        <end position="178"/>
    </location>
</feature>
<organism evidence="3 4">
    <name type="scientific">Bodo saltans</name>
    <name type="common">Flagellated protozoan</name>
    <dbReference type="NCBI Taxonomy" id="75058"/>
    <lineage>
        <taxon>Eukaryota</taxon>
        <taxon>Discoba</taxon>
        <taxon>Euglenozoa</taxon>
        <taxon>Kinetoplastea</taxon>
        <taxon>Metakinetoplastina</taxon>
        <taxon>Eubodonida</taxon>
        <taxon>Bodonidae</taxon>
        <taxon>Bodo</taxon>
    </lineage>
</organism>
<feature type="transmembrane region" description="Helical" evidence="2">
    <location>
        <begin position="61"/>
        <end position="82"/>
    </location>
</feature>
<accession>A0A0S4JUD7</accession>
<keyword evidence="4" id="KW-1185">Reference proteome</keyword>
<keyword evidence="2" id="KW-0812">Transmembrane</keyword>